<dbReference type="GO" id="GO:0008897">
    <property type="term" value="F:holo-[acyl-carrier-protein] synthase activity"/>
    <property type="evidence" value="ECO:0007669"/>
    <property type="project" value="InterPro"/>
</dbReference>
<dbReference type="GO" id="GO:0000287">
    <property type="term" value="F:magnesium ion binding"/>
    <property type="evidence" value="ECO:0007669"/>
    <property type="project" value="InterPro"/>
</dbReference>
<sequence length="200" mass="22121">MPLLCKLEGPDQAQMAVWHITESEETLTGWLSFSPLMHHQLQQISHPAKRLEWLASRWLIQQLMQCPPAVSYSATGQPFIDHQATHLSISHTMGYAAVVTSPLKPTGIDIEYPSPRIEKLSARFVNPTEEAQFSTSGRAPGCALVWCAKEAIYKILDTPGILFKEDMVIENLSSSFRDIEGAGKHSGPMDIHGSAIPHHA</sequence>
<dbReference type="Gene3D" id="3.90.470.20">
    <property type="entry name" value="4'-phosphopantetheinyl transferase domain"/>
    <property type="match status" value="1"/>
</dbReference>
<dbReference type="STRING" id="1236989.JCM15548_11269"/>
<evidence type="ECO:0000256" key="1">
    <source>
        <dbReference type="ARBA" id="ARBA00022679"/>
    </source>
</evidence>
<dbReference type="Pfam" id="PF01648">
    <property type="entry name" value="ACPS"/>
    <property type="match status" value="1"/>
</dbReference>
<protein>
    <submittedName>
        <fullName evidence="3">Siderophore biosynthesis regulatory protein</fullName>
    </submittedName>
</protein>
<reference evidence="3 4" key="1">
    <citation type="journal article" date="2015" name="Microbes Environ.">
        <title>Distribution and evolution of nitrogen fixation genes in the phylum bacteroidetes.</title>
        <authorList>
            <person name="Inoue J."/>
            <person name="Oshima K."/>
            <person name="Suda W."/>
            <person name="Sakamoto M."/>
            <person name="Iino T."/>
            <person name="Noda S."/>
            <person name="Hongoh Y."/>
            <person name="Hattori M."/>
            <person name="Ohkuma M."/>
        </authorList>
    </citation>
    <scope>NUCLEOTIDE SEQUENCE [LARGE SCALE GENOMIC DNA]</scope>
    <source>
        <strain evidence="3">JCM 15548</strain>
    </source>
</reference>
<comment type="caution">
    <text evidence="3">The sequence shown here is derived from an EMBL/GenBank/DDBJ whole genome shotgun (WGS) entry which is preliminary data.</text>
</comment>
<dbReference type="AlphaFoldDB" id="A0A0E9LU59"/>
<gene>
    <name evidence="3" type="ORF">JCM15548_11269</name>
</gene>
<dbReference type="SUPFAM" id="SSF56214">
    <property type="entry name" value="4'-phosphopantetheinyl transferase"/>
    <property type="match status" value="2"/>
</dbReference>
<accession>A0A0E9LU59</accession>
<proteinExistence type="predicted"/>
<dbReference type="InterPro" id="IPR008278">
    <property type="entry name" value="4-PPantetheinyl_Trfase_dom"/>
</dbReference>
<dbReference type="OrthoDB" id="1190494at2"/>
<evidence type="ECO:0000313" key="4">
    <source>
        <dbReference type="Proteomes" id="UP000032900"/>
    </source>
</evidence>
<keyword evidence="4" id="KW-1185">Reference proteome</keyword>
<feature type="domain" description="4'-phosphopantetheinyl transferase" evidence="2">
    <location>
        <begin position="106"/>
        <end position="161"/>
    </location>
</feature>
<dbReference type="Proteomes" id="UP000032900">
    <property type="component" value="Unassembled WGS sequence"/>
</dbReference>
<name>A0A0E9LU59_9BACT</name>
<dbReference type="InterPro" id="IPR037143">
    <property type="entry name" value="4-PPantetheinyl_Trfase_dom_sf"/>
</dbReference>
<organism evidence="3 4">
    <name type="scientific">Geofilum rubicundum JCM 15548</name>
    <dbReference type="NCBI Taxonomy" id="1236989"/>
    <lineage>
        <taxon>Bacteria</taxon>
        <taxon>Pseudomonadati</taxon>
        <taxon>Bacteroidota</taxon>
        <taxon>Bacteroidia</taxon>
        <taxon>Marinilabiliales</taxon>
        <taxon>Marinilabiliaceae</taxon>
        <taxon>Geofilum</taxon>
    </lineage>
</organism>
<keyword evidence="1" id="KW-0808">Transferase</keyword>
<evidence type="ECO:0000259" key="2">
    <source>
        <dbReference type="Pfam" id="PF01648"/>
    </source>
</evidence>
<evidence type="ECO:0000313" key="3">
    <source>
        <dbReference type="EMBL" id="GAO29112.1"/>
    </source>
</evidence>
<dbReference type="EMBL" id="BAZW01000006">
    <property type="protein sequence ID" value="GAO29112.1"/>
    <property type="molecule type" value="Genomic_DNA"/>
</dbReference>